<comment type="catalytic activity">
    <reaction evidence="9">
        <text>N-terminal S-1,2-diacyl-sn-glyceryl-L-cysteinyl-[lipoprotein] + a glycerophospholipid = N-acyl-S-1,2-diacyl-sn-glyceryl-L-cysteinyl-[lipoprotein] + a 2-acyl-sn-glycero-3-phospholipid + H(+)</text>
        <dbReference type="Rhea" id="RHEA:48228"/>
        <dbReference type="Rhea" id="RHEA-COMP:14681"/>
        <dbReference type="Rhea" id="RHEA-COMP:14684"/>
        <dbReference type="ChEBI" id="CHEBI:15378"/>
        <dbReference type="ChEBI" id="CHEBI:136912"/>
        <dbReference type="ChEBI" id="CHEBI:140656"/>
        <dbReference type="ChEBI" id="CHEBI:140657"/>
        <dbReference type="ChEBI" id="CHEBI:140660"/>
        <dbReference type="EC" id="2.3.1.269"/>
    </reaction>
</comment>
<gene>
    <name evidence="9 11" type="primary">lnt</name>
    <name evidence="11" type="ORF">KHU32_06015</name>
</gene>
<comment type="caution">
    <text evidence="9">Lacks conserved residue(s) required for the propagation of feature annotation.</text>
</comment>
<dbReference type="PANTHER" id="PTHR38686">
    <property type="entry name" value="APOLIPOPROTEIN N-ACYLTRANSFERASE"/>
    <property type="match status" value="1"/>
</dbReference>
<evidence type="ECO:0000256" key="5">
    <source>
        <dbReference type="ARBA" id="ARBA00022692"/>
    </source>
</evidence>
<protein>
    <recommendedName>
        <fullName evidence="9">Apolipoprotein N-acyltransferase</fullName>
        <shortName evidence="9">ALP N-acyltransferase</shortName>
        <ecNumber evidence="9">2.3.1.269</ecNumber>
    </recommendedName>
</protein>
<keyword evidence="12" id="KW-1185">Reference proteome</keyword>
<dbReference type="InterPro" id="IPR036526">
    <property type="entry name" value="C-N_Hydrolase_sf"/>
</dbReference>
<feature type="domain" description="CN hydrolase" evidence="10">
    <location>
        <begin position="222"/>
        <end position="475"/>
    </location>
</feature>
<dbReference type="Proteomes" id="UP000766336">
    <property type="component" value="Unassembled WGS sequence"/>
</dbReference>
<dbReference type="InterPro" id="IPR045378">
    <property type="entry name" value="LNT_N"/>
</dbReference>
<evidence type="ECO:0000313" key="12">
    <source>
        <dbReference type="Proteomes" id="UP000766336"/>
    </source>
</evidence>
<dbReference type="Pfam" id="PF20154">
    <property type="entry name" value="LNT_N"/>
    <property type="match status" value="1"/>
</dbReference>
<evidence type="ECO:0000259" key="10">
    <source>
        <dbReference type="PROSITE" id="PS50263"/>
    </source>
</evidence>
<feature type="transmembrane region" description="Helical" evidence="9">
    <location>
        <begin position="188"/>
        <end position="205"/>
    </location>
</feature>
<dbReference type="CDD" id="cd07571">
    <property type="entry name" value="ALP_N-acyl_transferase"/>
    <property type="match status" value="1"/>
</dbReference>
<evidence type="ECO:0000256" key="7">
    <source>
        <dbReference type="ARBA" id="ARBA00023136"/>
    </source>
</evidence>
<evidence type="ECO:0000256" key="8">
    <source>
        <dbReference type="ARBA" id="ARBA00023315"/>
    </source>
</evidence>
<dbReference type="PANTHER" id="PTHR38686:SF1">
    <property type="entry name" value="APOLIPOPROTEIN N-ACYLTRANSFERASE"/>
    <property type="match status" value="1"/>
</dbReference>
<dbReference type="Pfam" id="PF00795">
    <property type="entry name" value="CN_hydrolase"/>
    <property type="match status" value="1"/>
</dbReference>
<feature type="transmembrane region" description="Helical" evidence="9">
    <location>
        <begin position="87"/>
        <end position="115"/>
    </location>
</feature>
<comment type="caution">
    <text evidence="11">The sequence shown here is derived from an EMBL/GenBank/DDBJ whole genome shotgun (WGS) entry which is preliminary data.</text>
</comment>
<dbReference type="InterPro" id="IPR004563">
    <property type="entry name" value="Apolipo_AcylTrfase"/>
</dbReference>
<evidence type="ECO:0000256" key="1">
    <source>
        <dbReference type="ARBA" id="ARBA00004651"/>
    </source>
</evidence>
<evidence type="ECO:0000256" key="2">
    <source>
        <dbReference type="ARBA" id="ARBA00010065"/>
    </source>
</evidence>
<dbReference type="HAMAP" id="MF_01148">
    <property type="entry name" value="Lnt"/>
    <property type="match status" value="1"/>
</dbReference>
<name>A0ABS5QD10_9PROT</name>
<comment type="function">
    <text evidence="9">Catalyzes the phospholipid dependent N-acylation of the N-terminal cysteine of apolipoprotein, the last step in lipoprotein maturation.</text>
</comment>
<sequence>MASPLARLAARPRLTAFLLGLVSVLALPPVHAVPVLLLTIPGFLALLGRATTWRQAAWLGFWFGFGQHVAGVYWVTHAILTDVAAYFWLVPLAAPGLALPLAIYTVLPAVVAWRLAPGWPRLLGFAGAWVVAELLRGWLFTGFSWNLLGTVWAFRTEPLQLASLIGVHGLSFLTVLLAGLPVLRRRGAALAGLAVLVLWMGFGVWRLRDNPPAETPVRVVLVQGNVAQEVKWDASQRMPIFRRYIGLSAEGARAATAAHPGQPVLVIWPETASPFLLAQDPEARRLAAEALPPGGMLLAGTVRAEWNQEGQLSRLYNSLVAVDPAGELVGVFDKAHLVPFGEYMPLGGLLPIRMVTGGVDFSAGPGPGVLALPGGLPAPGPLICYEVIFPAAVVGAERPGWLLNVTNDAWFGWSAGPYQHLAAARLRAVEEGLPMVRAAQTGVSAVFDASGREVTRLGLGGVGTIEAALPAALPATPFAKLGLWIPGGLAALSLLLAVLFGGLRPASRNEDEL</sequence>
<dbReference type="Gene3D" id="3.60.110.10">
    <property type="entry name" value="Carbon-nitrogen hydrolase"/>
    <property type="match status" value="1"/>
</dbReference>
<reference evidence="11 12" key="1">
    <citation type="submission" date="2021-05" db="EMBL/GenBank/DDBJ databases">
        <title>Roseococcus sp. XZZS9, whole genome shotgun sequencing project.</title>
        <authorList>
            <person name="Zhao G."/>
            <person name="Shen L."/>
        </authorList>
    </citation>
    <scope>NUCLEOTIDE SEQUENCE [LARGE SCALE GENOMIC DNA]</scope>
    <source>
        <strain evidence="11 12">XZZS9</strain>
    </source>
</reference>
<comment type="similarity">
    <text evidence="2 9">Belongs to the CN hydrolase family. Apolipoprotein N-acyltransferase subfamily.</text>
</comment>
<dbReference type="SUPFAM" id="SSF56317">
    <property type="entry name" value="Carbon-nitrogen hydrolase"/>
    <property type="match status" value="1"/>
</dbReference>
<keyword evidence="4 9" id="KW-0808">Transferase</keyword>
<feature type="transmembrane region" description="Helical" evidence="9">
    <location>
        <begin position="481"/>
        <end position="503"/>
    </location>
</feature>
<keyword evidence="3 9" id="KW-1003">Cell membrane</keyword>
<dbReference type="EMBL" id="JAHCDA010000001">
    <property type="protein sequence ID" value="MBS7810483.1"/>
    <property type="molecule type" value="Genomic_DNA"/>
</dbReference>
<evidence type="ECO:0000256" key="9">
    <source>
        <dbReference type="HAMAP-Rule" id="MF_01148"/>
    </source>
</evidence>
<comment type="pathway">
    <text evidence="9">Protein modification; lipoprotein biosynthesis (N-acyl transfer).</text>
</comment>
<dbReference type="InterPro" id="IPR003010">
    <property type="entry name" value="C-N_Hydrolase"/>
</dbReference>
<dbReference type="RefSeq" id="WP_213669096.1">
    <property type="nucleotide sequence ID" value="NZ_JAHCDA010000001.1"/>
</dbReference>
<keyword evidence="8 9" id="KW-0012">Acyltransferase</keyword>
<evidence type="ECO:0000313" key="11">
    <source>
        <dbReference type="EMBL" id="MBS7810483.1"/>
    </source>
</evidence>
<keyword evidence="5 9" id="KW-0812">Transmembrane</keyword>
<comment type="subcellular location">
    <subcellularLocation>
        <location evidence="1 9">Cell membrane</location>
        <topology evidence="1 9">Multi-pass membrane protein</topology>
    </subcellularLocation>
</comment>
<evidence type="ECO:0000256" key="3">
    <source>
        <dbReference type="ARBA" id="ARBA00022475"/>
    </source>
</evidence>
<dbReference type="NCBIfam" id="TIGR00546">
    <property type="entry name" value="lnt"/>
    <property type="match status" value="1"/>
</dbReference>
<dbReference type="PROSITE" id="PS50263">
    <property type="entry name" value="CN_HYDROLASE"/>
    <property type="match status" value="1"/>
</dbReference>
<evidence type="ECO:0000256" key="6">
    <source>
        <dbReference type="ARBA" id="ARBA00022989"/>
    </source>
</evidence>
<feature type="transmembrane region" description="Helical" evidence="9">
    <location>
        <begin position="161"/>
        <end position="182"/>
    </location>
</feature>
<organism evidence="11 12">
    <name type="scientific">Roseococcus pinisoli</name>
    <dbReference type="NCBI Taxonomy" id="2835040"/>
    <lineage>
        <taxon>Bacteria</taxon>
        <taxon>Pseudomonadati</taxon>
        <taxon>Pseudomonadota</taxon>
        <taxon>Alphaproteobacteria</taxon>
        <taxon>Acetobacterales</taxon>
        <taxon>Roseomonadaceae</taxon>
        <taxon>Roseococcus</taxon>
    </lineage>
</organism>
<dbReference type="EC" id="2.3.1.269" evidence="9"/>
<keyword evidence="6 9" id="KW-1133">Transmembrane helix</keyword>
<proteinExistence type="inferred from homology"/>
<keyword evidence="7 9" id="KW-0472">Membrane</keyword>
<feature type="transmembrane region" description="Helical" evidence="9">
    <location>
        <begin position="56"/>
        <end position="75"/>
    </location>
</feature>
<accession>A0ABS5QD10</accession>
<evidence type="ECO:0000256" key="4">
    <source>
        <dbReference type="ARBA" id="ARBA00022679"/>
    </source>
</evidence>